<keyword evidence="4" id="KW-1185">Reference proteome</keyword>
<feature type="compositionally biased region" description="Polar residues" evidence="1">
    <location>
        <begin position="545"/>
        <end position="556"/>
    </location>
</feature>
<feature type="signal peptide" evidence="2">
    <location>
        <begin position="1"/>
        <end position="23"/>
    </location>
</feature>
<proteinExistence type="predicted"/>
<accession>A0AAG5CU96</accession>
<evidence type="ECO:0000313" key="3">
    <source>
        <dbReference type="EnsemblMetazoa" id="ENSAATROPP002084"/>
    </source>
</evidence>
<feature type="chain" id="PRO_5042563022" evidence="2">
    <location>
        <begin position="24"/>
        <end position="556"/>
    </location>
</feature>
<dbReference type="EnsemblMetazoa" id="ENSAATROPT002170">
    <property type="protein sequence ID" value="ENSAATROPP002084"/>
    <property type="gene ID" value="ENSAATROPG001703"/>
</dbReference>
<dbReference type="AlphaFoldDB" id="A0AAG5CU96"/>
<feature type="region of interest" description="Disordered" evidence="1">
    <location>
        <begin position="537"/>
        <end position="556"/>
    </location>
</feature>
<dbReference type="Gene3D" id="2.20.20.160">
    <property type="match status" value="1"/>
</dbReference>
<reference evidence="3" key="1">
    <citation type="submission" date="2024-04" db="UniProtKB">
        <authorList>
            <consortium name="EnsemblMetazoa"/>
        </authorList>
    </citation>
    <scope>IDENTIFICATION</scope>
    <source>
        <strain evidence="3">EBRO</strain>
    </source>
</reference>
<dbReference type="Proteomes" id="UP000075880">
    <property type="component" value="Unassembled WGS sequence"/>
</dbReference>
<evidence type="ECO:0000256" key="2">
    <source>
        <dbReference type="SAM" id="SignalP"/>
    </source>
</evidence>
<evidence type="ECO:0000256" key="1">
    <source>
        <dbReference type="SAM" id="MobiDB-lite"/>
    </source>
</evidence>
<organism evidence="3 4">
    <name type="scientific">Anopheles atroparvus</name>
    <name type="common">European mosquito</name>
    <dbReference type="NCBI Taxonomy" id="41427"/>
    <lineage>
        <taxon>Eukaryota</taxon>
        <taxon>Metazoa</taxon>
        <taxon>Ecdysozoa</taxon>
        <taxon>Arthropoda</taxon>
        <taxon>Hexapoda</taxon>
        <taxon>Insecta</taxon>
        <taxon>Pterygota</taxon>
        <taxon>Neoptera</taxon>
        <taxon>Endopterygota</taxon>
        <taxon>Diptera</taxon>
        <taxon>Nematocera</taxon>
        <taxon>Culicoidea</taxon>
        <taxon>Culicidae</taxon>
        <taxon>Anophelinae</taxon>
        <taxon>Anopheles</taxon>
    </lineage>
</organism>
<feature type="region of interest" description="Disordered" evidence="1">
    <location>
        <begin position="28"/>
        <end position="56"/>
    </location>
</feature>
<feature type="region of interest" description="Disordered" evidence="1">
    <location>
        <begin position="294"/>
        <end position="346"/>
    </location>
</feature>
<sequence length="556" mass="58881">MVTCQKWLALLVSLQLLVVGILAIPSSRATEEGQDGDSASSAPLDSDTGDDRELKSDDDGYDFLSIDQLFLNNPQYRQLISDLQAHTFGSNWRRKRDVSENELPEALRSEASQSSPKPTTVASSTTTTTTSTTTVRSSTSTESLTSEVATNREITSASPSSDLPRAEALTSASTKSEATKPSTTSTASTTTASTSTPIRSGSTISTSASYGSSGSTEVPAARNATLEMTTAAAPIRASTPRRLSHKNGSNKNKNKLAAAAAAAQAQAANKPTTNAGVGPSTINVNKVSVSSNAVASSSSSSSSNIGNTGSSGINGPQQTPPAVSIPAPENGTASGPGGNNKDKTGLAPTKYHYYPHNQHIYFLPECAIQQVCNAVYVRLNYTQPLCACPPRYRDPCSASLNEDDNHTIKLVGNQQKRAITLAKTCENTNELRDCRAPKDWSILALQNTRTGKSHYLVICKCPPHYRLEGPLAHDQPTYAGLPGINVYGMLCVPPETSSYYASKPAKTPANVYNKWKIPSRQPVSSYRANAAAAAAIDAETESESRTYQTSTDVTVQ</sequence>
<feature type="compositionally biased region" description="Low complexity" evidence="1">
    <location>
        <begin position="119"/>
        <end position="149"/>
    </location>
</feature>
<keyword evidence="2" id="KW-0732">Signal</keyword>
<feature type="region of interest" description="Disordered" evidence="1">
    <location>
        <begin position="94"/>
        <end position="219"/>
    </location>
</feature>
<feature type="compositionally biased region" description="Low complexity" evidence="1">
    <location>
        <begin position="294"/>
        <end position="315"/>
    </location>
</feature>
<protein>
    <submittedName>
        <fullName evidence="3">Uncharacterized protein</fullName>
    </submittedName>
</protein>
<evidence type="ECO:0000313" key="4">
    <source>
        <dbReference type="Proteomes" id="UP000075880"/>
    </source>
</evidence>
<name>A0AAG5CU96_ANOAO</name>
<feature type="compositionally biased region" description="Low complexity" evidence="1">
    <location>
        <begin position="166"/>
        <end position="216"/>
    </location>
</feature>
<feature type="compositionally biased region" description="Low complexity" evidence="1">
    <location>
        <begin position="255"/>
        <end position="270"/>
    </location>
</feature>
<feature type="compositionally biased region" description="Polar residues" evidence="1">
    <location>
        <begin position="152"/>
        <end position="161"/>
    </location>
</feature>
<feature type="region of interest" description="Disordered" evidence="1">
    <location>
        <begin position="231"/>
        <end position="279"/>
    </location>
</feature>